<feature type="active site" description="Charge relay system" evidence="6 7">
    <location>
        <position position="586"/>
    </location>
</feature>
<dbReference type="AlphaFoldDB" id="A0A9R0K4X8"/>
<evidence type="ECO:0000256" key="5">
    <source>
        <dbReference type="ARBA" id="ARBA00022825"/>
    </source>
</evidence>
<keyword evidence="2 7" id="KW-0645">Protease</keyword>
<dbReference type="InterPro" id="IPR023828">
    <property type="entry name" value="Peptidase_S8_Ser-AS"/>
</dbReference>
<sequence length="833" mass="90579">MENSIILHCLLSILLIPLLQAPVVAVHKHYIVYLGSFDGGDPMLDDPKNVTRSHHDMISSVSKRNVDSHDLSKKLIYSYTKIFNAFAATLQEEEVAELAKHPNVISIFENRDVRRQTTQSWEFLGSFQHQVIPTKESIWEKANFGEDMIIAGIDTGVWPESRSFSDEGLSDCIPKRFKGGCSNKNDPTFKCNRKLIGARYFNKGFVEVLTANNLTFQTVASPRDMGGHGTHTLSTAGGSVVSAPEAISITQLGLQNSTVKGGAPKARVVSYKVLWPEAIPKFSNMGEGNFMDCLAAIEAAIIDGVDIINLSLGFLIQDSMKGGDFYFHDAFSIASFHAMANGILVVAGSGNDGPAPGTVNHVAPWMLTVGASTIGREFACDILLGNQQKIRAARFLNGNNDNKSISDTSFYPLITGGNAHINASDLTRASHCKPGSLDPLKAKGKILVCLLDECSNLAAQNDMGKEAMAAGALGLIIADHVAGSKLPFDLMHPLPTAHINYKDRKTILSYFHSTRDPIALMTKARTEMGIKPAPYIPFFSSRGPNKITPEILKPDVIAPGVSIMAAYTEAKTVPLPDKFLPLSGTSMSTPHIVGIAALLIKIHPHWSTSAIKSAIMTTASSVDSNGKPFLVDDMVHEATPFDYGTGLVQPNLAMDPGLVYDMNHYDHLAFLCAHHYNTTMLKVFTKKHNYKCPESFNLLDFNYPSITIPEFSGAATATRKLKNVGDPGAYTARIEAPHGISVVVEPNTLVFSEKGQEKMFKLIFSGDAHHLPTNYTFGSLVWSDGKHIVRSPIVLKGKACVEKTPSNGHHQSGNNVKRLTQNNDQGESDISHN</sequence>
<dbReference type="CDD" id="cd04852">
    <property type="entry name" value="Peptidases_S8_3"/>
    <property type="match status" value="1"/>
</dbReference>
<feature type="domain" description="Peptidase S8/S53" evidence="10">
    <location>
        <begin position="146"/>
        <end position="626"/>
    </location>
</feature>
<dbReference type="InterPro" id="IPR045051">
    <property type="entry name" value="SBT"/>
</dbReference>
<dbReference type="Gene3D" id="3.50.30.30">
    <property type="match status" value="1"/>
</dbReference>
<evidence type="ECO:0000259" key="10">
    <source>
        <dbReference type="Pfam" id="PF00082"/>
    </source>
</evidence>
<dbReference type="PROSITE" id="PS51892">
    <property type="entry name" value="SUBTILASE"/>
    <property type="match status" value="1"/>
</dbReference>
<accession>A0A9R0K4X8</accession>
<dbReference type="Pfam" id="PF17766">
    <property type="entry name" value="fn3_6"/>
    <property type="match status" value="1"/>
</dbReference>
<dbReference type="Pfam" id="PF02225">
    <property type="entry name" value="PA"/>
    <property type="match status" value="1"/>
</dbReference>
<evidence type="ECO:0000259" key="13">
    <source>
        <dbReference type="Pfam" id="PF17766"/>
    </source>
</evidence>
<organism evidence="14 15">
    <name type="scientific">Spinacia oleracea</name>
    <name type="common">Spinach</name>
    <dbReference type="NCBI Taxonomy" id="3562"/>
    <lineage>
        <taxon>Eukaryota</taxon>
        <taxon>Viridiplantae</taxon>
        <taxon>Streptophyta</taxon>
        <taxon>Embryophyta</taxon>
        <taxon>Tracheophyta</taxon>
        <taxon>Spermatophyta</taxon>
        <taxon>Magnoliopsida</taxon>
        <taxon>eudicotyledons</taxon>
        <taxon>Gunneridae</taxon>
        <taxon>Pentapetalae</taxon>
        <taxon>Caryophyllales</taxon>
        <taxon>Chenopodiaceae</taxon>
        <taxon>Chenopodioideae</taxon>
        <taxon>Anserineae</taxon>
        <taxon>Spinacia</taxon>
    </lineage>
</organism>
<proteinExistence type="inferred from homology"/>
<dbReference type="Proteomes" id="UP000813463">
    <property type="component" value="Chromosome 3"/>
</dbReference>
<dbReference type="PRINTS" id="PR00723">
    <property type="entry name" value="SUBTILISIN"/>
</dbReference>
<evidence type="ECO:0000259" key="12">
    <source>
        <dbReference type="Pfam" id="PF05922"/>
    </source>
</evidence>
<dbReference type="InterPro" id="IPR003137">
    <property type="entry name" value="PA_domain"/>
</dbReference>
<dbReference type="Pfam" id="PF05922">
    <property type="entry name" value="Inhibitor_I9"/>
    <property type="match status" value="1"/>
</dbReference>
<dbReference type="GO" id="GO:0006508">
    <property type="term" value="P:proteolysis"/>
    <property type="evidence" value="ECO:0007669"/>
    <property type="project" value="UniProtKB-KW"/>
</dbReference>
<feature type="domain" description="Inhibitor I9" evidence="12">
    <location>
        <begin position="30"/>
        <end position="114"/>
    </location>
</feature>
<evidence type="ECO:0000256" key="6">
    <source>
        <dbReference type="PIRSR" id="PIRSR615500-1"/>
    </source>
</evidence>
<dbReference type="InterPro" id="IPR034197">
    <property type="entry name" value="Peptidases_S8_3"/>
</dbReference>
<dbReference type="Gene3D" id="2.60.40.2310">
    <property type="match status" value="1"/>
</dbReference>
<dbReference type="KEGG" id="soe:110796899"/>
<dbReference type="CDD" id="cd02120">
    <property type="entry name" value="PA_subtilisin_like"/>
    <property type="match status" value="1"/>
</dbReference>
<evidence type="ECO:0000256" key="9">
    <source>
        <dbReference type="SAM" id="SignalP"/>
    </source>
</evidence>
<keyword evidence="14" id="KW-1185">Reference proteome</keyword>
<feature type="compositionally biased region" description="Polar residues" evidence="8">
    <location>
        <begin position="804"/>
        <end position="825"/>
    </location>
</feature>
<evidence type="ECO:0000256" key="2">
    <source>
        <dbReference type="ARBA" id="ARBA00022670"/>
    </source>
</evidence>
<dbReference type="InterPro" id="IPR036852">
    <property type="entry name" value="Peptidase_S8/S53_dom_sf"/>
</dbReference>
<keyword evidence="4 7" id="KW-0378">Hydrolase</keyword>
<reference evidence="14" key="1">
    <citation type="journal article" date="2021" name="Nat. Commun.">
        <title>Genomic analyses provide insights into spinach domestication and the genetic basis of agronomic traits.</title>
        <authorList>
            <person name="Cai X."/>
            <person name="Sun X."/>
            <person name="Xu C."/>
            <person name="Sun H."/>
            <person name="Wang X."/>
            <person name="Ge C."/>
            <person name="Zhang Z."/>
            <person name="Wang Q."/>
            <person name="Fei Z."/>
            <person name="Jiao C."/>
            <person name="Wang Q."/>
        </authorList>
    </citation>
    <scope>NUCLEOTIDE SEQUENCE [LARGE SCALE GENOMIC DNA]</scope>
    <source>
        <strain evidence="14">cv. Varoflay</strain>
    </source>
</reference>
<dbReference type="PANTHER" id="PTHR10795">
    <property type="entry name" value="PROPROTEIN CONVERTASE SUBTILISIN/KEXIN"/>
    <property type="match status" value="1"/>
</dbReference>
<evidence type="ECO:0000256" key="7">
    <source>
        <dbReference type="PROSITE-ProRule" id="PRU01240"/>
    </source>
</evidence>
<dbReference type="RefSeq" id="XP_021857685.2">
    <property type="nucleotide sequence ID" value="XM_022001993.2"/>
</dbReference>
<feature type="chain" id="PRO_5046729090" evidence="9">
    <location>
        <begin position="26"/>
        <end position="833"/>
    </location>
</feature>
<keyword evidence="5 7" id="KW-0720">Serine protease</keyword>
<dbReference type="InterPro" id="IPR000209">
    <property type="entry name" value="Peptidase_S8/S53_dom"/>
</dbReference>
<reference evidence="15" key="2">
    <citation type="submission" date="2025-08" db="UniProtKB">
        <authorList>
            <consortium name="RefSeq"/>
        </authorList>
    </citation>
    <scope>IDENTIFICATION</scope>
    <source>
        <tissue evidence="15">Leaf</tissue>
    </source>
</reference>
<feature type="region of interest" description="Disordered" evidence="8">
    <location>
        <begin position="803"/>
        <end position="833"/>
    </location>
</feature>
<evidence type="ECO:0000313" key="14">
    <source>
        <dbReference type="Proteomes" id="UP000813463"/>
    </source>
</evidence>
<dbReference type="GO" id="GO:0005576">
    <property type="term" value="C:extracellular region"/>
    <property type="evidence" value="ECO:0000318"/>
    <property type="project" value="GO_Central"/>
</dbReference>
<dbReference type="InterPro" id="IPR010259">
    <property type="entry name" value="S8pro/Inhibitor_I9"/>
</dbReference>
<evidence type="ECO:0000313" key="15">
    <source>
        <dbReference type="RefSeq" id="XP_021857685.2"/>
    </source>
</evidence>
<evidence type="ECO:0000256" key="4">
    <source>
        <dbReference type="ARBA" id="ARBA00022801"/>
    </source>
</evidence>
<dbReference type="InterPro" id="IPR037045">
    <property type="entry name" value="S8pro/Inhibitor_I9_sf"/>
</dbReference>
<feature type="signal peptide" evidence="9">
    <location>
        <begin position="1"/>
        <end position="25"/>
    </location>
</feature>
<dbReference type="InterPro" id="IPR015500">
    <property type="entry name" value="Peptidase_S8_subtilisin-rel"/>
</dbReference>
<dbReference type="PROSITE" id="PS00138">
    <property type="entry name" value="SUBTILASE_SER"/>
    <property type="match status" value="1"/>
</dbReference>
<protein>
    <submittedName>
        <fullName evidence="15">Subtilisin-like protease SBT5.4</fullName>
    </submittedName>
</protein>
<evidence type="ECO:0000259" key="11">
    <source>
        <dbReference type="Pfam" id="PF02225"/>
    </source>
</evidence>
<dbReference type="GeneID" id="110796899"/>
<gene>
    <name evidence="15" type="primary">LOC110796899</name>
</gene>
<comment type="similarity">
    <text evidence="1 7">Belongs to the peptidase S8 family.</text>
</comment>
<dbReference type="InterPro" id="IPR041469">
    <property type="entry name" value="Subtilisin-like_FN3"/>
</dbReference>
<keyword evidence="3 9" id="KW-0732">Signal</keyword>
<evidence type="ECO:0000256" key="1">
    <source>
        <dbReference type="ARBA" id="ARBA00011073"/>
    </source>
</evidence>
<feature type="active site" description="Charge relay system" evidence="6 7">
    <location>
        <position position="154"/>
    </location>
</feature>
<dbReference type="Gene3D" id="3.40.50.200">
    <property type="entry name" value="Peptidase S8/S53 domain"/>
    <property type="match status" value="1"/>
</dbReference>
<name>A0A9R0K4X8_SPIOL</name>
<feature type="active site" description="Charge relay system" evidence="6 7">
    <location>
        <position position="228"/>
    </location>
</feature>
<feature type="domain" description="PA" evidence="11">
    <location>
        <begin position="431"/>
        <end position="506"/>
    </location>
</feature>
<evidence type="ECO:0000256" key="3">
    <source>
        <dbReference type="ARBA" id="ARBA00022729"/>
    </source>
</evidence>
<dbReference type="SUPFAM" id="SSF52743">
    <property type="entry name" value="Subtilisin-like"/>
    <property type="match status" value="1"/>
</dbReference>
<dbReference type="GO" id="GO:0004252">
    <property type="term" value="F:serine-type endopeptidase activity"/>
    <property type="evidence" value="ECO:0000318"/>
    <property type="project" value="GO_Central"/>
</dbReference>
<dbReference type="Gene3D" id="3.30.70.80">
    <property type="entry name" value="Peptidase S8 propeptide/proteinase inhibitor I9"/>
    <property type="match status" value="1"/>
</dbReference>
<feature type="domain" description="Subtilisin-like protease fibronectin type-III" evidence="13">
    <location>
        <begin position="700"/>
        <end position="794"/>
    </location>
</feature>
<evidence type="ECO:0000256" key="8">
    <source>
        <dbReference type="SAM" id="MobiDB-lite"/>
    </source>
</evidence>
<dbReference type="Pfam" id="PF00082">
    <property type="entry name" value="Peptidase_S8"/>
    <property type="match status" value="1"/>
</dbReference>